<comment type="caution">
    <text evidence="4">The sequence shown here is derived from an EMBL/GenBank/DDBJ whole genome shotgun (WGS) entry which is preliminary data.</text>
</comment>
<evidence type="ECO:0000256" key="3">
    <source>
        <dbReference type="RuleBase" id="RU361219"/>
    </source>
</evidence>
<sequence length="428" mass="45374">MADSRLPNFRALTPAQRLATIADAASLTPEEQQLLARPGALGLDRADGMIENVIGAFELPLGVAGNFQVNGRDVLVPMAVEEPSVVAAASFMAKLARECGGFETSSSRPLMRAQVQVLGLTDPHGARLALLRERERIVTLANSRDKVLIGLGGGCQDLEVHVFPDTPRGPMIVMHLIVDVRDAMGANTVNTMAEAVAPLVETITGGSVRLRILSNLADLRLARARVRLTPQVLDTKDRSGAEIIEGVLDAYTFAAVDPYRAATHNKGIMNGIDPVIVATGNDWRAVEAGAHAYAARSGRYTSLTQWEKDTSGALVGTIEMPMPVGLVGGATKTHPLAKLALKIMDVKSAQELGEVAVAVGLAQNLGALRALATEGIQRGHMALHARNIALVAGAVGAEIDTIAKRMAAEQDVRTDRALALLEELRQSR</sequence>
<dbReference type="PROSITE" id="PS01192">
    <property type="entry name" value="HMG_COA_REDUCTASE_3"/>
    <property type="match status" value="1"/>
</dbReference>
<dbReference type="InterPro" id="IPR009029">
    <property type="entry name" value="HMG_CoA_Rdtase_sub-bd_dom_sf"/>
</dbReference>
<dbReference type="InterPro" id="IPR023076">
    <property type="entry name" value="HMG_CoA_Rdtase_CS"/>
</dbReference>
<organism evidence="4 5">
    <name type="scientific">Achromobacter marplatensis</name>
    <dbReference type="NCBI Taxonomy" id="470868"/>
    <lineage>
        <taxon>Bacteria</taxon>
        <taxon>Pseudomonadati</taxon>
        <taxon>Pseudomonadota</taxon>
        <taxon>Betaproteobacteria</taxon>
        <taxon>Burkholderiales</taxon>
        <taxon>Alcaligenaceae</taxon>
        <taxon>Achromobacter</taxon>
    </lineage>
</organism>
<keyword evidence="3" id="KW-0520">NAD</keyword>
<proteinExistence type="inferred from homology"/>
<dbReference type="InterPro" id="IPR009023">
    <property type="entry name" value="HMG_CoA_Rdtase_NAD(P)-bd_sf"/>
</dbReference>
<dbReference type="InterPro" id="IPR002202">
    <property type="entry name" value="HMG_CoA_Rdtase"/>
</dbReference>
<name>A0ABX9GHN4_9BURK</name>
<dbReference type="PROSITE" id="PS50065">
    <property type="entry name" value="HMG_COA_REDUCTASE_4"/>
    <property type="match status" value="1"/>
</dbReference>
<dbReference type="PROSITE" id="PS00066">
    <property type="entry name" value="HMG_COA_REDUCTASE_1"/>
    <property type="match status" value="1"/>
</dbReference>
<protein>
    <recommendedName>
        <fullName evidence="3">3-hydroxy-3-methylglutaryl coenzyme A reductase</fullName>
        <shortName evidence="3">HMG-CoA reductase</shortName>
        <ecNumber evidence="3">1.1.1.88</ecNumber>
    </recommendedName>
</protein>
<dbReference type="Pfam" id="PF00368">
    <property type="entry name" value="HMG-CoA_red"/>
    <property type="match status" value="1"/>
</dbReference>
<comment type="catalytic activity">
    <reaction evidence="3">
        <text>(R)-mevalonate + 2 NAD(+) + CoA = (3S)-3-hydroxy-3-methylglutaryl-CoA + 2 NADH + 2 H(+)</text>
        <dbReference type="Rhea" id="RHEA:14833"/>
        <dbReference type="ChEBI" id="CHEBI:15378"/>
        <dbReference type="ChEBI" id="CHEBI:36464"/>
        <dbReference type="ChEBI" id="CHEBI:43074"/>
        <dbReference type="ChEBI" id="CHEBI:57287"/>
        <dbReference type="ChEBI" id="CHEBI:57540"/>
        <dbReference type="ChEBI" id="CHEBI:57945"/>
        <dbReference type="EC" id="1.1.1.88"/>
    </reaction>
</comment>
<dbReference type="NCBIfam" id="TIGR00532">
    <property type="entry name" value="HMG_CoA_R_NAD"/>
    <property type="match status" value="1"/>
</dbReference>
<accession>A0ABX9GHN4</accession>
<dbReference type="EMBL" id="QNRM01000001">
    <property type="protein sequence ID" value="RBP23860.1"/>
    <property type="molecule type" value="Genomic_DNA"/>
</dbReference>
<dbReference type="CDD" id="cd00644">
    <property type="entry name" value="HMG-CoA_reductase_classII"/>
    <property type="match status" value="1"/>
</dbReference>
<dbReference type="EC" id="1.1.1.88" evidence="3"/>
<evidence type="ECO:0000256" key="1">
    <source>
        <dbReference type="ARBA" id="ARBA00007661"/>
    </source>
</evidence>
<dbReference type="PANTHER" id="PTHR10572">
    <property type="entry name" value="3-HYDROXY-3-METHYLGLUTARYL-COENZYME A REDUCTASE"/>
    <property type="match status" value="1"/>
</dbReference>
<dbReference type="PANTHER" id="PTHR10572:SF24">
    <property type="entry name" value="3-HYDROXY-3-METHYLGLUTARYL-COENZYME A REDUCTASE"/>
    <property type="match status" value="1"/>
</dbReference>
<comment type="pathway">
    <text evidence="3">Metabolic intermediate metabolism; (R)-mevalonate degradation; (S)-3-hydroxy-3-methylglutaryl-CoA from (R)-mevalonate: step 1/1.</text>
</comment>
<dbReference type="Gene3D" id="1.10.8.660">
    <property type="match status" value="1"/>
</dbReference>
<evidence type="ECO:0000256" key="2">
    <source>
        <dbReference type="ARBA" id="ARBA00023002"/>
    </source>
</evidence>
<evidence type="ECO:0000313" key="5">
    <source>
        <dbReference type="Proteomes" id="UP000252124"/>
    </source>
</evidence>
<keyword evidence="5" id="KW-1185">Reference proteome</keyword>
<dbReference type="Gene3D" id="3.90.770.10">
    <property type="entry name" value="3-hydroxy-3-methylglutaryl-coenzyme A Reductase, Chain A, domain 2"/>
    <property type="match status" value="2"/>
</dbReference>
<reference evidence="4 5" key="1">
    <citation type="submission" date="2018-06" db="EMBL/GenBank/DDBJ databases">
        <title>Genomic Encyclopedia of Type Strains, Phase III (KMG-III): the genomes of soil and plant-associated and newly described type strains.</title>
        <authorList>
            <person name="Whitman W."/>
        </authorList>
    </citation>
    <scope>NUCLEOTIDE SEQUENCE [LARGE SCALE GENOMIC DNA]</scope>
    <source>
        <strain evidence="4 5">CECT 7342</strain>
    </source>
</reference>
<gene>
    <name evidence="4" type="ORF">DFP87_101369</name>
</gene>
<evidence type="ECO:0000313" key="4">
    <source>
        <dbReference type="EMBL" id="RBP23860.1"/>
    </source>
</evidence>
<dbReference type="PROSITE" id="PS00318">
    <property type="entry name" value="HMG_COA_REDUCTASE_2"/>
    <property type="match status" value="1"/>
</dbReference>
<comment type="similarity">
    <text evidence="1 3">Belongs to the HMG-CoA reductase family.</text>
</comment>
<dbReference type="InterPro" id="IPR004553">
    <property type="entry name" value="HMG_CoA_Rdtase_bac-typ"/>
</dbReference>
<dbReference type="SUPFAM" id="SSF56542">
    <property type="entry name" value="Substrate-binding domain of HMG-CoA reductase"/>
    <property type="match status" value="1"/>
</dbReference>
<dbReference type="PRINTS" id="PR00071">
    <property type="entry name" value="HMGCOARDTASE"/>
</dbReference>
<keyword evidence="2 3" id="KW-0560">Oxidoreductase</keyword>
<dbReference type="InterPro" id="IPR023074">
    <property type="entry name" value="HMG_CoA_Rdtase_cat_sf"/>
</dbReference>
<dbReference type="SUPFAM" id="SSF55035">
    <property type="entry name" value="NAD-binding domain of HMG-CoA reductase"/>
    <property type="match status" value="1"/>
</dbReference>
<dbReference type="Proteomes" id="UP000252124">
    <property type="component" value="Unassembled WGS sequence"/>
</dbReference>